<comment type="caution">
    <text evidence="1">The sequence shown here is derived from an EMBL/GenBank/DDBJ whole genome shotgun (WGS) entry which is preliminary data.</text>
</comment>
<dbReference type="Proteomes" id="UP000266723">
    <property type="component" value="Unassembled WGS sequence"/>
</dbReference>
<reference evidence="1 2" key="1">
    <citation type="journal article" date="2020" name="BMC Genomics">
        <title>Intraspecific diversification of the crop wild relative Brassica cretica Lam. using demographic model selection.</title>
        <authorList>
            <person name="Kioukis A."/>
            <person name="Michalopoulou V.A."/>
            <person name="Briers L."/>
            <person name="Pirintsos S."/>
            <person name="Studholme D.J."/>
            <person name="Pavlidis P."/>
            <person name="Sarris P.F."/>
        </authorList>
    </citation>
    <scope>NUCLEOTIDE SEQUENCE [LARGE SCALE GENOMIC DNA]</scope>
    <source>
        <strain evidence="2">cv. PFS-1207/04</strain>
    </source>
</reference>
<evidence type="ECO:0000313" key="1">
    <source>
        <dbReference type="EMBL" id="KAF3546992.1"/>
    </source>
</evidence>
<gene>
    <name evidence="1" type="ORF">DY000_02007819</name>
</gene>
<accession>A0ABQ7C749</accession>
<name>A0ABQ7C749_BRACR</name>
<keyword evidence="2" id="KW-1185">Reference proteome</keyword>
<evidence type="ECO:0000313" key="2">
    <source>
        <dbReference type="Proteomes" id="UP000266723"/>
    </source>
</evidence>
<proteinExistence type="predicted"/>
<sequence>MSRTRIHGLRRPAVHVHLPCHRLSPRTAPSRASWPRSVASVHDVSDRFPWLGSTHARRPRCMSCPNPRTGVGGAVWPRSVPPEWPSQSTIRGSPLSAVYSRGSRASLHLIYLTPSSPFILPSRIGGAVWPRFVPPEWPSQSTIRGSPLSAVYSRGSRDSLHLIYLTPSSPFIFPKPSYLQLEPHQTYNTTYAYAMHLIEL</sequence>
<dbReference type="EMBL" id="QGKV02000832">
    <property type="protein sequence ID" value="KAF3546992.1"/>
    <property type="molecule type" value="Genomic_DNA"/>
</dbReference>
<organism evidence="1 2">
    <name type="scientific">Brassica cretica</name>
    <name type="common">Mustard</name>
    <dbReference type="NCBI Taxonomy" id="69181"/>
    <lineage>
        <taxon>Eukaryota</taxon>
        <taxon>Viridiplantae</taxon>
        <taxon>Streptophyta</taxon>
        <taxon>Embryophyta</taxon>
        <taxon>Tracheophyta</taxon>
        <taxon>Spermatophyta</taxon>
        <taxon>Magnoliopsida</taxon>
        <taxon>eudicotyledons</taxon>
        <taxon>Gunneridae</taxon>
        <taxon>Pentapetalae</taxon>
        <taxon>rosids</taxon>
        <taxon>malvids</taxon>
        <taxon>Brassicales</taxon>
        <taxon>Brassicaceae</taxon>
        <taxon>Brassiceae</taxon>
        <taxon>Brassica</taxon>
    </lineage>
</organism>
<protein>
    <submittedName>
        <fullName evidence="1">Uncharacterized protein</fullName>
    </submittedName>
</protein>